<evidence type="ECO:0000256" key="8">
    <source>
        <dbReference type="SAM" id="Phobius"/>
    </source>
</evidence>
<dbReference type="GeneID" id="114847036"/>
<comment type="similarity">
    <text evidence="2">Belongs to the CD99 family.</text>
</comment>
<feature type="region of interest" description="Disordered" evidence="7">
    <location>
        <begin position="18"/>
        <end position="373"/>
    </location>
</feature>
<name>A0A9W2XG38_BETSP</name>
<evidence type="ECO:0000256" key="5">
    <source>
        <dbReference type="ARBA" id="ARBA00022989"/>
    </source>
</evidence>
<dbReference type="Pfam" id="PF12301">
    <property type="entry name" value="CD99L2"/>
    <property type="match status" value="1"/>
</dbReference>
<evidence type="ECO:0000256" key="1">
    <source>
        <dbReference type="ARBA" id="ARBA00004479"/>
    </source>
</evidence>
<evidence type="ECO:0000256" key="6">
    <source>
        <dbReference type="ARBA" id="ARBA00023136"/>
    </source>
</evidence>
<evidence type="ECO:0000256" key="4">
    <source>
        <dbReference type="ARBA" id="ARBA00022729"/>
    </source>
</evidence>
<feature type="region of interest" description="Disordered" evidence="7">
    <location>
        <begin position="407"/>
        <end position="440"/>
    </location>
</feature>
<feature type="chain" id="PRO_5040886597" evidence="9">
    <location>
        <begin position="21"/>
        <end position="440"/>
    </location>
</feature>
<accession>A0A9W2XG38</accession>
<keyword evidence="3 8" id="KW-0812">Transmembrane</keyword>
<proteinExistence type="inferred from homology"/>
<feature type="signal peptide" evidence="9">
    <location>
        <begin position="1"/>
        <end position="20"/>
    </location>
</feature>
<dbReference type="Proteomes" id="UP000515150">
    <property type="component" value="Chromosome 21"/>
</dbReference>
<evidence type="ECO:0000256" key="3">
    <source>
        <dbReference type="ARBA" id="ARBA00022692"/>
    </source>
</evidence>
<protein>
    <submittedName>
        <fullName evidence="11">Cell surface glycoprotein 1 isoform X3</fullName>
    </submittedName>
</protein>
<feature type="compositionally biased region" description="Low complexity" evidence="7">
    <location>
        <begin position="135"/>
        <end position="145"/>
    </location>
</feature>
<evidence type="ECO:0000256" key="9">
    <source>
        <dbReference type="SAM" id="SignalP"/>
    </source>
</evidence>
<keyword evidence="5 8" id="KW-1133">Transmembrane helix</keyword>
<dbReference type="GO" id="GO:0072683">
    <property type="term" value="P:T cell extravasation"/>
    <property type="evidence" value="ECO:0007669"/>
    <property type="project" value="TreeGrafter"/>
</dbReference>
<dbReference type="AlphaFoldDB" id="A0A9W2XG38"/>
<dbReference type="PANTHER" id="PTHR15076">
    <property type="entry name" value="CD99/MIC2 PROTEIN RELATED"/>
    <property type="match status" value="1"/>
</dbReference>
<dbReference type="GO" id="GO:0005886">
    <property type="term" value="C:plasma membrane"/>
    <property type="evidence" value="ECO:0007669"/>
    <property type="project" value="TreeGrafter"/>
</dbReference>
<feature type="compositionally biased region" description="Polar residues" evidence="7">
    <location>
        <begin position="426"/>
        <end position="440"/>
    </location>
</feature>
<reference evidence="11" key="1">
    <citation type="submission" date="2025-08" db="UniProtKB">
        <authorList>
            <consortium name="RefSeq"/>
        </authorList>
    </citation>
    <scope>IDENTIFICATION</scope>
</reference>
<dbReference type="PANTHER" id="PTHR15076:SF15">
    <property type="entry name" value="CD99 ANTIGEN"/>
    <property type="match status" value="1"/>
</dbReference>
<keyword evidence="4 9" id="KW-0732">Signal</keyword>
<evidence type="ECO:0000256" key="2">
    <source>
        <dbReference type="ARBA" id="ARBA00008763"/>
    </source>
</evidence>
<evidence type="ECO:0000313" key="10">
    <source>
        <dbReference type="Proteomes" id="UP000515150"/>
    </source>
</evidence>
<dbReference type="RefSeq" id="XP_055360926.1">
    <property type="nucleotide sequence ID" value="XM_055504951.1"/>
</dbReference>
<dbReference type="GO" id="GO:2000391">
    <property type="term" value="P:positive regulation of neutrophil extravasation"/>
    <property type="evidence" value="ECO:0007669"/>
    <property type="project" value="TreeGrafter"/>
</dbReference>
<organism evidence="10 11">
    <name type="scientific">Betta splendens</name>
    <name type="common">Siamese fighting fish</name>
    <dbReference type="NCBI Taxonomy" id="158456"/>
    <lineage>
        <taxon>Eukaryota</taxon>
        <taxon>Metazoa</taxon>
        <taxon>Chordata</taxon>
        <taxon>Craniata</taxon>
        <taxon>Vertebrata</taxon>
        <taxon>Euteleostomi</taxon>
        <taxon>Actinopterygii</taxon>
        <taxon>Neopterygii</taxon>
        <taxon>Teleostei</taxon>
        <taxon>Neoteleostei</taxon>
        <taxon>Acanthomorphata</taxon>
        <taxon>Anabantaria</taxon>
        <taxon>Anabantiformes</taxon>
        <taxon>Anabantoidei</taxon>
        <taxon>Osphronemidae</taxon>
        <taxon>Betta</taxon>
    </lineage>
</organism>
<comment type="subcellular location">
    <subcellularLocation>
        <location evidence="1">Membrane</location>
        <topology evidence="1">Single-pass type I membrane protein</topology>
    </subcellularLocation>
</comment>
<evidence type="ECO:0000256" key="7">
    <source>
        <dbReference type="SAM" id="MobiDB-lite"/>
    </source>
</evidence>
<dbReference type="PRINTS" id="PR01217">
    <property type="entry name" value="PRICHEXTENSN"/>
</dbReference>
<sequence>MMSYLWILLLSGLLASSAKAQDDVDTAVEAVGDPETPVDDAEPEVNAEETPAEPAADDAEADSAADDVEADSAADDVEADPAADDAEADPVADDAEADPVADDAEADPVADDAEADSAADDVKADPVVDDPQPDPDSATEPSPVVDDPEPDPDSATEPSPVVDDPEPDPDSATEPSPVVDDPEPDPDSTPEPSSVVDDPQPDPDSATEPSPAVDDPKPDPDSATEPSPVVDDPEPDPDSTPEPSPVVDDPQPEPGSVTEPSSVDEEDTQPAEKAIKGLEVEIIGSHNPVQNAPYDEPTPETDLEGGPADFTTININNELDKIIPNVRQGSRSYIPSDGEDALSNSDTDSKISQHEGQTAGSQGGDQPQARGASSTTLAGILCAIGVAAVGAVAGYFTYQRKQLCFKTGPEADPEAGRKADAAEAQSDPQVLNTLLKSDQQ</sequence>
<keyword evidence="6 8" id="KW-0472">Membrane</keyword>
<keyword evidence="10" id="KW-1185">Reference proteome</keyword>
<dbReference type="GO" id="GO:0034109">
    <property type="term" value="P:homotypic cell-cell adhesion"/>
    <property type="evidence" value="ECO:0007669"/>
    <property type="project" value="TreeGrafter"/>
</dbReference>
<feature type="transmembrane region" description="Helical" evidence="8">
    <location>
        <begin position="377"/>
        <end position="398"/>
    </location>
</feature>
<gene>
    <name evidence="11" type="primary">si:ch211-39i22.1</name>
</gene>
<feature type="compositionally biased region" description="Acidic residues" evidence="7">
    <location>
        <begin position="36"/>
        <end position="119"/>
    </location>
</feature>
<evidence type="ECO:0000313" key="11">
    <source>
        <dbReference type="RefSeq" id="XP_055360926.1"/>
    </source>
</evidence>
<dbReference type="InterPro" id="IPR022078">
    <property type="entry name" value="CD99L2"/>
</dbReference>